<comment type="similarity">
    <text evidence="7">Belongs to the binding-protein-dependent transport system permease family.</text>
</comment>
<organism evidence="9 10">
    <name type="scientific">Halorubellus litoreus</name>
    <dbReference type="NCBI Taxonomy" id="755308"/>
    <lineage>
        <taxon>Archaea</taxon>
        <taxon>Methanobacteriati</taxon>
        <taxon>Methanobacteriota</taxon>
        <taxon>Stenosarchaea group</taxon>
        <taxon>Halobacteria</taxon>
        <taxon>Halobacteriales</taxon>
        <taxon>Halorubellaceae</taxon>
        <taxon>Halorubellus</taxon>
    </lineage>
</organism>
<keyword evidence="6 7" id="KW-0472">Membrane</keyword>
<protein>
    <submittedName>
        <fullName evidence="9">ABC transporter permease</fullName>
    </submittedName>
</protein>
<evidence type="ECO:0000256" key="4">
    <source>
        <dbReference type="ARBA" id="ARBA00022692"/>
    </source>
</evidence>
<evidence type="ECO:0000256" key="7">
    <source>
        <dbReference type="RuleBase" id="RU363032"/>
    </source>
</evidence>
<dbReference type="Gene3D" id="1.10.3720.10">
    <property type="entry name" value="MetI-like"/>
    <property type="match status" value="1"/>
</dbReference>
<sequence length="355" mass="37522">MVSPRTVRSLKRGLNRNALAKVGIVVVVVVLLVALFAPLVAPDKPGTQNLEEARLPPLGFTKATVQEVPVQENGSVVFEDGEILTENRTVYENATIAHPLGTDGNGRDILSRLIYGARVSLLVGFFGTALAMLVGVSVGLVAGYYRGKVDDVLMRSADVMLAFPSIVLAIALIGVLGDSLEQSLPDPFVQSGLSEAWRSALGLPTGMPESTVLPGTIIVVVALVNWVWFARVARGEALSLREQSYVKAARALGASDAKILARHVLPNAITPILVLGTIQIAAIILLESALSFLGFSSANVSWGFDIALGRQYQSTAWWIAAMPGLAIVITVVGLNLVGDWLRDALDPGIEGEGGV</sequence>
<dbReference type="Pfam" id="PF12911">
    <property type="entry name" value="OppC_N"/>
    <property type="match status" value="1"/>
</dbReference>
<feature type="transmembrane region" description="Helical" evidence="7">
    <location>
        <begin position="121"/>
        <end position="145"/>
    </location>
</feature>
<proteinExistence type="inferred from homology"/>
<feature type="transmembrane region" description="Helical" evidence="7">
    <location>
        <begin position="212"/>
        <end position="233"/>
    </location>
</feature>
<evidence type="ECO:0000313" key="9">
    <source>
        <dbReference type="EMBL" id="MFC6955219.1"/>
    </source>
</evidence>
<evidence type="ECO:0000256" key="5">
    <source>
        <dbReference type="ARBA" id="ARBA00022989"/>
    </source>
</evidence>
<keyword evidence="3" id="KW-1003">Cell membrane</keyword>
<keyword evidence="2 7" id="KW-0813">Transport</keyword>
<dbReference type="GO" id="GO:0005886">
    <property type="term" value="C:plasma membrane"/>
    <property type="evidence" value="ECO:0007669"/>
    <property type="project" value="UniProtKB-SubCell"/>
</dbReference>
<dbReference type="AlphaFoldDB" id="A0ABD5VIH1"/>
<keyword evidence="10" id="KW-1185">Reference proteome</keyword>
<comment type="caution">
    <text evidence="9">The sequence shown here is derived from an EMBL/GenBank/DDBJ whole genome shotgun (WGS) entry which is preliminary data.</text>
</comment>
<evidence type="ECO:0000256" key="2">
    <source>
        <dbReference type="ARBA" id="ARBA00022448"/>
    </source>
</evidence>
<dbReference type="Proteomes" id="UP001596395">
    <property type="component" value="Unassembled WGS sequence"/>
</dbReference>
<comment type="subcellular location">
    <subcellularLocation>
        <location evidence="1 7">Cell membrane</location>
        <topology evidence="1 7">Multi-pass membrane protein</topology>
    </subcellularLocation>
</comment>
<dbReference type="InterPro" id="IPR000515">
    <property type="entry name" value="MetI-like"/>
</dbReference>
<dbReference type="Pfam" id="PF00528">
    <property type="entry name" value="BPD_transp_1"/>
    <property type="match status" value="1"/>
</dbReference>
<dbReference type="InterPro" id="IPR035906">
    <property type="entry name" value="MetI-like_sf"/>
</dbReference>
<evidence type="ECO:0000256" key="1">
    <source>
        <dbReference type="ARBA" id="ARBA00004651"/>
    </source>
</evidence>
<reference evidence="9 10" key="1">
    <citation type="journal article" date="2019" name="Int. J. Syst. Evol. Microbiol.">
        <title>The Global Catalogue of Microorganisms (GCM) 10K type strain sequencing project: providing services to taxonomists for standard genome sequencing and annotation.</title>
        <authorList>
            <consortium name="The Broad Institute Genomics Platform"/>
            <consortium name="The Broad Institute Genome Sequencing Center for Infectious Disease"/>
            <person name="Wu L."/>
            <person name="Ma J."/>
        </authorList>
    </citation>
    <scope>NUCLEOTIDE SEQUENCE [LARGE SCALE GENOMIC DNA]</scope>
    <source>
        <strain evidence="9 10">GX26</strain>
    </source>
</reference>
<feature type="transmembrane region" description="Helical" evidence="7">
    <location>
        <begin position="315"/>
        <end position="337"/>
    </location>
</feature>
<dbReference type="PANTHER" id="PTHR43386:SF1">
    <property type="entry name" value="D,D-DIPEPTIDE TRANSPORT SYSTEM PERMEASE PROTEIN DDPC-RELATED"/>
    <property type="match status" value="1"/>
</dbReference>
<dbReference type="CDD" id="cd06261">
    <property type="entry name" value="TM_PBP2"/>
    <property type="match status" value="1"/>
</dbReference>
<dbReference type="RefSeq" id="WP_379762917.1">
    <property type="nucleotide sequence ID" value="NZ_JAZAQL010000005.1"/>
</dbReference>
<feature type="transmembrane region" description="Helical" evidence="7">
    <location>
        <begin position="157"/>
        <end position="177"/>
    </location>
</feature>
<dbReference type="PROSITE" id="PS50928">
    <property type="entry name" value="ABC_TM1"/>
    <property type="match status" value="1"/>
</dbReference>
<name>A0ABD5VIH1_9EURY</name>
<feature type="transmembrane region" description="Helical" evidence="7">
    <location>
        <begin position="272"/>
        <end position="295"/>
    </location>
</feature>
<dbReference type="InterPro" id="IPR025966">
    <property type="entry name" value="OppC_N"/>
</dbReference>
<feature type="transmembrane region" description="Helical" evidence="7">
    <location>
        <begin position="18"/>
        <end position="41"/>
    </location>
</feature>
<dbReference type="InterPro" id="IPR050366">
    <property type="entry name" value="BP-dependent_transpt_permease"/>
</dbReference>
<feature type="domain" description="ABC transmembrane type-1" evidence="8">
    <location>
        <begin position="117"/>
        <end position="338"/>
    </location>
</feature>
<gene>
    <name evidence="9" type="ORF">ACFQGB_20345</name>
</gene>
<evidence type="ECO:0000256" key="6">
    <source>
        <dbReference type="ARBA" id="ARBA00023136"/>
    </source>
</evidence>
<dbReference type="EMBL" id="JBHSXN010000005">
    <property type="protein sequence ID" value="MFC6955219.1"/>
    <property type="molecule type" value="Genomic_DNA"/>
</dbReference>
<evidence type="ECO:0000313" key="10">
    <source>
        <dbReference type="Proteomes" id="UP001596395"/>
    </source>
</evidence>
<dbReference type="SUPFAM" id="SSF161098">
    <property type="entry name" value="MetI-like"/>
    <property type="match status" value="1"/>
</dbReference>
<evidence type="ECO:0000259" key="8">
    <source>
        <dbReference type="PROSITE" id="PS50928"/>
    </source>
</evidence>
<accession>A0ABD5VIH1</accession>
<dbReference type="PANTHER" id="PTHR43386">
    <property type="entry name" value="OLIGOPEPTIDE TRANSPORT SYSTEM PERMEASE PROTEIN APPC"/>
    <property type="match status" value="1"/>
</dbReference>
<keyword evidence="4 7" id="KW-0812">Transmembrane</keyword>
<evidence type="ECO:0000256" key="3">
    <source>
        <dbReference type="ARBA" id="ARBA00022475"/>
    </source>
</evidence>
<keyword evidence="5 7" id="KW-1133">Transmembrane helix</keyword>